<dbReference type="Proteomes" id="UP000324974">
    <property type="component" value="Chromosome"/>
</dbReference>
<evidence type="ECO:0000313" key="2">
    <source>
        <dbReference type="EMBL" id="QEL17417.1"/>
    </source>
</evidence>
<evidence type="ECO:0000313" key="3">
    <source>
        <dbReference type="Proteomes" id="UP000324974"/>
    </source>
</evidence>
<keyword evidence="1" id="KW-0732">Signal</keyword>
<keyword evidence="3" id="KW-1185">Reference proteome</keyword>
<dbReference type="EMBL" id="CP042425">
    <property type="protein sequence ID" value="QEL17417.1"/>
    <property type="molecule type" value="Genomic_DNA"/>
</dbReference>
<feature type="chain" id="PRO_5022803411" evidence="1">
    <location>
        <begin position="32"/>
        <end position="85"/>
    </location>
</feature>
<dbReference type="AlphaFoldDB" id="A0A5C1AGY0"/>
<evidence type="ECO:0000256" key="1">
    <source>
        <dbReference type="SAM" id="SignalP"/>
    </source>
</evidence>
<name>A0A5C1AGY0_9BACT</name>
<gene>
    <name evidence="2" type="ORF">PX52LOC_04406</name>
</gene>
<feature type="signal peptide" evidence="1">
    <location>
        <begin position="1"/>
        <end position="31"/>
    </location>
</feature>
<protein>
    <submittedName>
        <fullName evidence="2">Uncharacterized protein</fullName>
    </submittedName>
</protein>
<accession>A0A5C1AGY0</accession>
<reference evidence="3" key="1">
    <citation type="submission" date="2019-08" db="EMBL/GenBank/DDBJ databases">
        <title>Limnoglobus roseus gen. nov., sp. nov., a novel freshwater planctomycete with a giant genome from the family Gemmataceae.</title>
        <authorList>
            <person name="Kulichevskaya I.S."/>
            <person name="Naumoff D.G."/>
            <person name="Miroshnikov K."/>
            <person name="Ivanova A."/>
            <person name="Philippov D.A."/>
            <person name="Hakobyan A."/>
            <person name="Rijpstra I.C."/>
            <person name="Sinninghe Damste J.S."/>
            <person name="Liesack W."/>
            <person name="Dedysh S.N."/>
        </authorList>
    </citation>
    <scope>NUCLEOTIDE SEQUENCE [LARGE SCALE GENOMIC DNA]</scope>
    <source>
        <strain evidence="3">PX52</strain>
    </source>
</reference>
<organism evidence="2 3">
    <name type="scientific">Limnoglobus roseus</name>
    <dbReference type="NCBI Taxonomy" id="2598579"/>
    <lineage>
        <taxon>Bacteria</taxon>
        <taxon>Pseudomonadati</taxon>
        <taxon>Planctomycetota</taxon>
        <taxon>Planctomycetia</taxon>
        <taxon>Gemmatales</taxon>
        <taxon>Gemmataceae</taxon>
        <taxon>Limnoglobus</taxon>
    </lineage>
</organism>
<dbReference type="RefSeq" id="WP_149112034.1">
    <property type="nucleotide sequence ID" value="NZ_CP042425.1"/>
</dbReference>
<proteinExistence type="predicted"/>
<sequence length="85" mass="8558">MRTRFLLILAGVVVGVAAALFLTGPSLPSAAAENPAPLPIGRYQISAYPAAGGGPTGAFVVDTATGEVFSLTVMDNPKSLGKVTK</sequence>
<dbReference type="KEGG" id="lrs:PX52LOC_04406"/>